<dbReference type="CDD" id="cd01066">
    <property type="entry name" value="APP_MetAP"/>
    <property type="match status" value="1"/>
</dbReference>
<dbReference type="PANTHER" id="PTHR46112">
    <property type="entry name" value="AMINOPEPTIDASE"/>
    <property type="match status" value="1"/>
</dbReference>
<dbReference type="InterPro" id="IPR000994">
    <property type="entry name" value="Pept_M24"/>
</dbReference>
<dbReference type="OrthoDB" id="9806388at2"/>
<dbReference type="PANTHER" id="PTHR46112:SF2">
    <property type="entry name" value="XAA-PRO AMINOPEPTIDASE P-RELATED"/>
    <property type="match status" value="1"/>
</dbReference>
<dbReference type="Pfam" id="PF00557">
    <property type="entry name" value="Peptidase_M24"/>
    <property type="match status" value="1"/>
</dbReference>
<accession>A0A2T6B1B6</accession>
<organism evidence="3 4">
    <name type="scientific">Melghirimyces profundicolus</name>
    <dbReference type="NCBI Taxonomy" id="1242148"/>
    <lineage>
        <taxon>Bacteria</taxon>
        <taxon>Bacillati</taxon>
        <taxon>Bacillota</taxon>
        <taxon>Bacilli</taxon>
        <taxon>Bacillales</taxon>
        <taxon>Thermoactinomycetaceae</taxon>
        <taxon>Melghirimyces</taxon>
    </lineage>
</organism>
<feature type="domain" description="Peptidase M24" evidence="1">
    <location>
        <begin position="160"/>
        <end position="369"/>
    </location>
</feature>
<protein>
    <submittedName>
        <fullName evidence="3">Xaa-Pro dipeptidase</fullName>
    </submittedName>
</protein>
<evidence type="ECO:0000313" key="3">
    <source>
        <dbReference type="EMBL" id="PTX49812.1"/>
    </source>
</evidence>
<feature type="domain" description="Creatinase N-terminal" evidence="2">
    <location>
        <begin position="17"/>
        <end position="153"/>
    </location>
</feature>
<dbReference type="EMBL" id="QBKR01000039">
    <property type="protein sequence ID" value="PTX49812.1"/>
    <property type="molecule type" value="Genomic_DNA"/>
</dbReference>
<dbReference type="SUPFAM" id="SSF53092">
    <property type="entry name" value="Creatinase/prolidase N-terminal domain"/>
    <property type="match status" value="1"/>
</dbReference>
<dbReference type="Gene3D" id="3.90.230.10">
    <property type="entry name" value="Creatinase/methionine aminopeptidase superfamily"/>
    <property type="match status" value="1"/>
</dbReference>
<dbReference type="Proteomes" id="UP000244240">
    <property type="component" value="Unassembled WGS sequence"/>
</dbReference>
<name>A0A2T6B1B6_9BACL</name>
<evidence type="ECO:0000259" key="2">
    <source>
        <dbReference type="Pfam" id="PF01321"/>
    </source>
</evidence>
<keyword evidence="4" id="KW-1185">Reference proteome</keyword>
<dbReference type="AlphaFoldDB" id="A0A2T6B1B6"/>
<sequence length="393" mass="44046">MRQRADLPFAMEEYERRMNRVRHEMVKKGLDVLMVTGPENIFYLTGFETTGYVCYQALFIPLDAEPFMITRILEETGVQALSWIEITRPYRDDEDPWVHTRDVLEEFQLHTKRIGYERDSWFFTRSQQEQCFNLCSQAAFIDCSGLIEGLRVIKSEPELEKIREAARYAETAVRVGIETTEAGITDNSISASMHYAMIKAGSDPPAVPPYIATGPRSAIGHATWSGRTLRIGDCVFLEPAGCKHRYHAACMRTGFIGDPTPSQREAEKIVKEAVEAMVDRIRAGAVAAEVDAVARRIIGSNKIGLQQRARSAYSIGLAFAPGWDEGAIFSCHPGETRILRENMVFHLIPWGLVPGQFAMGLSETIRVTKTGCEVLTNLPREVFVKAPVRSLPA</sequence>
<evidence type="ECO:0000259" key="1">
    <source>
        <dbReference type="Pfam" id="PF00557"/>
    </source>
</evidence>
<dbReference type="Pfam" id="PF01321">
    <property type="entry name" value="Creatinase_N"/>
    <property type="match status" value="1"/>
</dbReference>
<reference evidence="3 4" key="1">
    <citation type="submission" date="2018-04" db="EMBL/GenBank/DDBJ databases">
        <title>Genomic Encyclopedia of Archaeal and Bacterial Type Strains, Phase II (KMG-II): from individual species to whole genera.</title>
        <authorList>
            <person name="Goeker M."/>
        </authorList>
    </citation>
    <scope>NUCLEOTIDE SEQUENCE [LARGE SCALE GENOMIC DNA]</scope>
    <source>
        <strain evidence="3 4">DSM 45787</strain>
    </source>
</reference>
<dbReference type="InterPro" id="IPR000587">
    <property type="entry name" value="Creatinase_N"/>
</dbReference>
<proteinExistence type="predicted"/>
<dbReference type="InterPro" id="IPR029149">
    <property type="entry name" value="Creatin/AminoP/Spt16_N"/>
</dbReference>
<evidence type="ECO:0000313" key="4">
    <source>
        <dbReference type="Proteomes" id="UP000244240"/>
    </source>
</evidence>
<dbReference type="InterPro" id="IPR050659">
    <property type="entry name" value="Peptidase_M24B"/>
</dbReference>
<gene>
    <name evidence="3" type="ORF">C8P63_1397</name>
</gene>
<dbReference type="InterPro" id="IPR036005">
    <property type="entry name" value="Creatinase/aminopeptidase-like"/>
</dbReference>
<comment type="caution">
    <text evidence="3">The sequence shown here is derived from an EMBL/GenBank/DDBJ whole genome shotgun (WGS) entry which is preliminary data.</text>
</comment>
<dbReference type="Gene3D" id="3.40.350.10">
    <property type="entry name" value="Creatinase/prolidase N-terminal domain"/>
    <property type="match status" value="1"/>
</dbReference>
<dbReference type="SUPFAM" id="SSF55920">
    <property type="entry name" value="Creatinase/aminopeptidase"/>
    <property type="match status" value="1"/>
</dbReference>
<dbReference type="RefSeq" id="WP_108026397.1">
    <property type="nucleotide sequence ID" value="NZ_QBKR01000039.1"/>
</dbReference>